<dbReference type="Proteomes" id="UP000053958">
    <property type="component" value="Unassembled WGS sequence"/>
</dbReference>
<dbReference type="OrthoDB" id="5294180at2759"/>
<dbReference type="GO" id="GO:0005634">
    <property type="term" value="C:nucleus"/>
    <property type="evidence" value="ECO:0007669"/>
    <property type="project" value="UniProtKB-SubCell"/>
</dbReference>
<keyword evidence="2" id="KW-0539">Nucleus</keyword>
<accession>A0A0F4Z4Y7</accession>
<evidence type="ECO:0000256" key="2">
    <source>
        <dbReference type="ARBA" id="ARBA00023242"/>
    </source>
</evidence>
<evidence type="ECO:0000256" key="3">
    <source>
        <dbReference type="SAM" id="MobiDB-lite"/>
    </source>
</evidence>
<dbReference type="GeneID" id="25312890"/>
<proteinExistence type="predicted"/>
<organism evidence="4 5">
    <name type="scientific">Rasamsonia emersonii (strain ATCC 16479 / CBS 393.64 / IMI 116815)</name>
    <dbReference type="NCBI Taxonomy" id="1408163"/>
    <lineage>
        <taxon>Eukaryota</taxon>
        <taxon>Fungi</taxon>
        <taxon>Dikarya</taxon>
        <taxon>Ascomycota</taxon>
        <taxon>Pezizomycotina</taxon>
        <taxon>Eurotiomycetes</taxon>
        <taxon>Eurotiomycetidae</taxon>
        <taxon>Eurotiales</taxon>
        <taxon>Trichocomaceae</taxon>
        <taxon>Rasamsonia</taxon>
    </lineage>
</organism>
<dbReference type="STRING" id="1408163.A0A0F4Z4Y7"/>
<gene>
    <name evidence="4" type="ORF">T310_0836</name>
</gene>
<comment type="subcellular location">
    <subcellularLocation>
        <location evidence="1">Nucleus</location>
    </subcellularLocation>
</comment>
<dbReference type="Pfam" id="PF11951">
    <property type="entry name" value="Fungal_trans_2"/>
    <property type="match status" value="1"/>
</dbReference>
<keyword evidence="5" id="KW-1185">Reference proteome</keyword>
<evidence type="ECO:0000256" key="1">
    <source>
        <dbReference type="ARBA" id="ARBA00004123"/>
    </source>
</evidence>
<comment type="caution">
    <text evidence="4">The sequence shown here is derived from an EMBL/GenBank/DDBJ whole genome shotgun (WGS) entry which is preliminary data.</text>
</comment>
<protein>
    <submittedName>
        <fullName evidence="4">C6 sexual development transcription factor NosA</fullName>
    </submittedName>
</protein>
<dbReference type="PANTHER" id="PTHR37534">
    <property type="entry name" value="TRANSCRIPTIONAL ACTIVATOR PROTEIN UGA3"/>
    <property type="match status" value="1"/>
</dbReference>
<dbReference type="EMBL" id="LASV01000035">
    <property type="protein sequence ID" value="KKA25131.1"/>
    <property type="molecule type" value="Genomic_DNA"/>
</dbReference>
<dbReference type="PANTHER" id="PTHR37534:SF12">
    <property type="entry name" value="ZN(2)-C6 FUNGAL-TYPE DOMAIN-CONTAINING PROTEIN"/>
    <property type="match status" value="1"/>
</dbReference>
<feature type="region of interest" description="Disordered" evidence="3">
    <location>
        <begin position="650"/>
        <end position="679"/>
    </location>
</feature>
<dbReference type="AlphaFoldDB" id="A0A0F4Z4Y7"/>
<feature type="region of interest" description="Disordered" evidence="3">
    <location>
        <begin position="99"/>
        <end position="132"/>
    </location>
</feature>
<dbReference type="InterPro" id="IPR021858">
    <property type="entry name" value="Fun_TF"/>
</dbReference>
<evidence type="ECO:0000313" key="5">
    <source>
        <dbReference type="Proteomes" id="UP000053958"/>
    </source>
</evidence>
<reference evidence="4 5" key="1">
    <citation type="submission" date="2015-04" db="EMBL/GenBank/DDBJ databases">
        <authorList>
            <person name="Heijne W.H."/>
            <person name="Fedorova N.D."/>
            <person name="Nierman W.C."/>
            <person name="Vollebregt A.W."/>
            <person name="Zhao Z."/>
            <person name="Wu L."/>
            <person name="Kumar M."/>
            <person name="Stam H."/>
            <person name="van den Berg M.A."/>
            <person name="Pel H.J."/>
        </authorList>
    </citation>
    <scope>NUCLEOTIDE SEQUENCE [LARGE SCALE GENOMIC DNA]</scope>
    <source>
        <strain evidence="4 5">CBS 393.64</strain>
    </source>
</reference>
<evidence type="ECO:0000313" key="4">
    <source>
        <dbReference type="EMBL" id="KKA25131.1"/>
    </source>
</evidence>
<name>A0A0F4Z4Y7_RASE3</name>
<dbReference type="RefSeq" id="XP_013331743.1">
    <property type="nucleotide sequence ID" value="XM_013476289.1"/>
</dbReference>
<sequence length="703" mass="78515">MSNSNANIYFRLFASDGALSSPIPFHRPSFHQLIASKGCRSSFATPASQVDTQQLVSRLSTTVRLNVSLSVTVILSVHKSCNYFRSRYSVIKMPTKKAATKKKSTNSSTAIPAPSECSQQPPAQLHKRSRSDQRYRAMPMTSPFVPEFDFNRPVFHGAYDPFASHLPTPAFGPAPYGQFPPYEVDIKTERQLFVNDVPTRCDTSFSSFTTYAPPQLHATLPPFPGDEWIPEASLAHPPPFVGMEAAAYEQNNEQSYSLMQTSIPVDDADRPLLNYFVDKVLRLSFPILEVHQRGHERAQAIFHSLETNKSYLHCCLSVAAIHLKNTAGVVGEEIDYDIVRHRYEAVSQLYRSLNENTNYDQALDTTLAMIFFNCSVCDPEDYHLPNVDLPGDIDLPDIAWSDHFQAVTSLVERLDLPSQLIKCDSPFTQPPFNMTLTAWIDILGATMLGKSPHFAHTYRTKHLSGTSSGLRELMGCDDRVMYLISEIACLDALKKEGVVDDMAVCSHVSALGRQLEFTEPLDPKLESPFSPDSGAIRPDQLTKNMTAIFRIAARIYLCSLVPGFDRSQQNILNLVDAVTHALQFIPGGPDGYDRSLVWPLLITGAFSMPSSSFRQVLRERVVALGDQADFGSFGRMYRVLQEVWKLADDPVDGGPTSPPIDPAVKRDTSTSPPCGTPGMREIRKRGVHWRDVMIKNDWRYLLI</sequence>